<evidence type="ECO:0000259" key="1">
    <source>
        <dbReference type="SMART" id="SM00382"/>
    </source>
</evidence>
<comment type="caution">
    <text evidence="2">The sequence shown here is derived from an EMBL/GenBank/DDBJ whole genome shotgun (WGS) entry which is preliminary data.</text>
</comment>
<feature type="domain" description="AAA+ ATPase" evidence="1">
    <location>
        <begin position="16"/>
        <end position="146"/>
    </location>
</feature>
<dbReference type="SMART" id="SM00382">
    <property type="entry name" value="AAA"/>
    <property type="match status" value="1"/>
</dbReference>
<sequence>MAAFKGWVARAGRDSGSGNVVVLGTTGTGKTHMACAAALNLIARRGLRVHYTTTGQIKDEACSAWNAMGRDESTELRRFASYPLLIIDEVDCFEQGPALRQLNAVIDRRSAEGLPTIFISNQTLGVLTERVGARAVSRMMENALVLQCCWEDYRVSERSRKLENSG</sequence>
<protein>
    <recommendedName>
        <fullName evidence="1">AAA+ ATPase domain-containing protein</fullName>
    </recommendedName>
</protein>
<dbReference type="GO" id="GO:0006260">
    <property type="term" value="P:DNA replication"/>
    <property type="evidence" value="ECO:0007669"/>
    <property type="project" value="TreeGrafter"/>
</dbReference>
<name>A0A1S1WT80_9NEIS</name>
<dbReference type="EMBL" id="MKCS01000004">
    <property type="protein sequence ID" value="OHX10489.1"/>
    <property type="molecule type" value="Genomic_DNA"/>
</dbReference>
<dbReference type="InterPro" id="IPR003593">
    <property type="entry name" value="AAA+_ATPase"/>
</dbReference>
<evidence type="ECO:0000313" key="3">
    <source>
        <dbReference type="Proteomes" id="UP000180088"/>
    </source>
</evidence>
<dbReference type="InterPro" id="IPR027417">
    <property type="entry name" value="P-loop_NTPase"/>
</dbReference>
<proteinExistence type="predicted"/>
<organism evidence="2 3">
    <name type="scientific">Chromobacterium sphagni</name>
    <dbReference type="NCBI Taxonomy" id="1903179"/>
    <lineage>
        <taxon>Bacteria</taxon>
        <taxon>Pseudomonadati</taxon>
        <taxon>Pseudomonadota</taxon>
        <taxon>Betaproteobacteria</taxon>
        <taxon>Neisseriales</taxon>
        <taxon>Chromobacteriaceae</taxon>
        <taxon>Chromobacterium</taxon>
    </lineage>
</organism>
<dbReference type="GO" id="GO:0005524">
    <property type="term" value="F:ATP binding"/>
    <property type="evidence" value="ECO:0007669"/>
    <property type="project" value="InterPro"/>
</dbReference>
<dbReference type="Proteomes" id="UP000180088">
    <property type="component" value="Unassembled WGS sequence"/>
</dbReference>
<dbReference type="Gene3D" id="3.40.50.300">
    <property type="entry name" value="P-loop containing nucleotide triphosphate hydrolases"/>
    <property type="match status" value="1"/>
</dbReference>
<dbReference type="AlphaFoldDB" id="A0A1S1WT80"/>
<dbReference type="STRING" id="1903179.BI347_22190"/>
<reference evidence="2 3" key="1">
    <citation type="submission" date="2016-09" db="EMBL/GenBank/DDBJ databases">
        <title>Chromobacterium muskegensis sp. nov., an insecticidal bacterium isolated from Sphagnum bogs.</title>
        <authorList>
            <person name="Sparks M.E."/>
            <person name="Blackburn M.B."/>
            <person name="Gundersen-Rindal D.E."/>
            <person name="Mitchell A."/>
            <person name="Farrar R."/>
            <person name="Kuhar D."/>
        </authorList>
    </citation>
    <scope>NUCLEOTIDE SEQUENCE [LARGE SCALE GENOMIC DNA]</scope>
    <source>
        <strain evidence="2 3">37-2</strain>
    </source>
</reference>
<dbReference type="CDD" id="cd00009">
    <property type="entry name" value="AAA"/>
    <property type="match status" value="1"/>
</dbReference>
<dbReference type="InterPro" id="IPR002611">
    <property type="entry name" value="IstB_ATP-bd"/>
</dbReference>
<accession>A0A1S1WT80</accession>
<evidence type="ECO:0000313" key="2">
    <source>
        <dbReference type="EMBL" id="OHX10489.1"/>
    </source>
</evidence>
<gene>
    <name evidence="2" type="ORF">BI347_22190</name>
</gene>
<dbReference type="SUPFAM" id="SSF52540">
    <property type="entry name" value="P-loop containing nucleoside triphosphate hydrolases"/>
    <property type="match status" value="1"/>
</dbReference>
<dbReference type="PANTHER" id="PTHR30050">
    <property type="entry name" value="CHROMOSOMAL REPLICATION INITIATOR PROTEIN DNAA"/>
    <property type="match status" value="1"/>
</dbReference>
<dbReference type="PANTHER" id="PTHR30050:SF4">
    <property type="entry name" value="ATP-BINDING PROTEIN RV3427C IN INSERTION SEQUENCE-RELATED"/>
    <property type="match status" value="1"/>
</dbReference>
<dbReference type="Pfam" id="PF01695">
    <property type="entry name" value="IstB_IS21"/>
    <property type="match status" value="1"/>
</dbReference>